<evidence type="ECO:0000259" key="7">
    <source>
        <dbReference type="PROSITE" id="PS51352"/>
    </source>
</evidence>
<dbReference type="Gene3D" id="3.40.30.10">
    <property type="entry name" value="Glutaredoxin"/>
    <property type="match status" value="1"/>
</dbReference>
<dbReference type="InterPro" id="IPR013766">
    <property type="entry name" value="Thioredoxin_domain"/>
</dbReference>
<dbReference type="GO" id="GO:0016853">
    <property type="term" value="F:isomerase activity"/>
    <property type="evidence" value="ECO:0007669"/>
    <property type="project" value="UniProtKB-KW"/>
</dbReference>
<keyword evidence="3" id="KW-0732">Signal</keyword>
<keyword evidence="9" id="KW-1185">Reference proteome</keyword>
<keyword evidence="4" id="KW-0560">Oxidoreductase</keyword>
<evidence type="ECO:0000313" key="9">
    <source>
        <dbReference type="Proteomes" id="UP000219439"/>
    </source>
</evidence>
<reference evidence="8 9" key="1">
    <citation type="submission" date="2017-09" db="EMBL/GenBank/DDBJ databases">
        <authorList>
            <person name="Ehlers B."/>
            <person name="Leendertz F.H."/>
        </authorList>
    </citation>
    <scope>NUCLEOTIDE SEQUENCE [LARGE SCALE GENOMIC DNA]</scope>
    <source>
        <strain evidence="8 9">DSM 18289</strain>
    </source>
</reference>
<comment type="function">
    <text evidence="1">May be required for disulfide bond formation in some proteins.</text>
</comment>
<dbReference type="PANTHER" id="PTHR13887:SF14">
    <property type="entry name" value="DISULFIDE BOND FORMATION PROTEIN D"/>
    <property type="match status" value="1"/>
</dbReference>
<comment type="similarity">
    <text evidence="2">Belongs to the thioredoxin family. DsbA subfamily.</text>
</comment>
<dbReference type="PANTHER" id="PTHR13887">
    <property type="entry name" value="GLUTATHIONE S-TRANSFERASE KAPPA"/>
    <property type="match status" value="1"/>
</dbReference>
<evidence type="ECO:0000256" key="1">
    <source>
        <dbReference type="ARBA" id="ARBA00003565"/>
    </source>
</evidence>
<name>A0A285PJF4_9HYPH</name>
<evidence type="ECO:0000256" key="3">
    <source>
        <dbReference type="ARBA" id="ARBA00022729"/>
    </source>
</evidence>
<dbReference type="EMBL" id="OBEL01000004">
    <property type="protein sequence ID" value="SNZ20246.1"/>
    <property type="molecule type" value="Genomic_DNA"/>
</dbReference>
<keyword evidence="6" id="KW-0676">Redox-active center</keyword>
<keyword evidence="5" id="KW-1015">Disulfide bond</keyword>
<keyword evidence="8" id="KW-0413">Isomerase</keyword>
<dbReference type="RefSeq" id="WP_097154613.1">
    <property type="nucleotide sequence ID" value="NZ_OBEL01000004.1"/>
</dbReference>
<dbReference type="InterPro" id="IPR012336">
    <property type="entry name" value="Thioredoxin-like_fold"/>
</dbReference>
<evidence type="ECO:0000256" key="2">
    <source>
        <dbReference type="ARBA" id="ARBA00005791"/>
    </source>
</evidence>
<dbReference type="GO" id="GO:0016491">
    <property type="term" value="F:oxidoreductase activity"/>
    <property type="evidence" value="ECO:0007669"/>
    <property type="project" value="UniProtKB-KW"/>
</dbReference>
<accession>A0A285PJF4</accession>
<dbReference type="AlphaFoldDB" id="A0A285PJF4"/>
<dbReference type="Pfam" id="PF13462">
    <property type="entry name" value="Thioredoxin_4"/>
    <property type="match status" value="1"/>
</dbReference>
<gene>
    <name evidence="8" type="ORF">SAMN06265368_3349</name>
</gene>
<dbReference type="SUPFAM" id="SSF52833">
    <property type="entry name" value="Thioredoxin-like"/>
    <property type="match status" value="1"/>
</dbReference>
<dbReference type="PROSITE" id="PS51352">
    <property type="entry name" value="THIOREDOXIN_2"/>
    <property type="match status" value="1"/>
</dbReference>
<organism evidence="8 9">
    <name type="scientific">Cohaesibacter gelatinilyticus</name>
    <dbReference type="NCBI Taxonomy" id="372072"/>
    <lineage>
        <taxon>Bacteria</taxon>
        <taxon>Pseudomonadati</taxon>
        <taxon>Pseudomonadota</taxon>
        <taxon>Alphaproteobacteria</taxon>
        <taxon>Hyphomicrobiales</taxon>
        <taxon>Cohaesibacteraceae</taxon>
    </lineage>
</organism>
<feature type="domain" description="Thioredoxin" evidence="7">
    <location>
        <begin position="29"/>
        <end position="179"/>
    </location>
</feature>
<evidence type="ECO:0000256" key="4">
    <source>
        <dbReference type="ARBA" id="ARBA00023002"/>
    </source>
</evidence>
<dbReference type="InterPro" id="IPR036249">
    <property type="entry name" value="Thioredoxin-like_sf"/>
</dbReference>
<sequence length="217" mass="23994">MTRKSLVLIVLIAFAAIFAVGGYLYKINQGELTASPQIAQVSKDAQLERDYSPTYGPEKAKVTIVEFLDPACEACRAFFPFVKQILAAKPDEIRLVVRYAAFHKGSDAVVRLMEAARLQRKFKEVTAALFADQAKWAINHQADLEEAMKIAASVGLDIDKARKDMMIPEITTRINQDAADVEAFGVNKTPTFFVNGRPLPSFGSQQLVDLVATELQK</sequence>
<evidence type="ECO:0000256" key="5">
    <source>
        <dbReference type="ARBA" id="ARBA00023157"/>
    </source>
</evidence>
<dbReference type="Proteomes" id="UP000219439">
    <property type="component" value="Unassembled WGS sequence"/>
</dbReference>
<evidence type="ECO:0000256" key="6">
    <source>
        <dbReference type="ARBA" id="ARBA00023284"/>
    </source>
</evidence>
<proteinExistence type="inferred from homology"/>
<evidence type="ECO:0000313" key="8">
    <source>
        <dbReference type="EMBL" id="SNZ20246.1"/>
    </source>
</evidence>
<dbReference type="OrthoDB" id="9780340at2"/>
<protein>
    <submittedName>
        <fullName evidence="8">Protein-disulfide isomerase</fullName>
    </submittedName>
</protein>